<sequence>MEGNPAYTDRRPYSTAPTNPEVSPRSAGLTPTLSGLKASWLSWSVMLSHIARTPAENSPLKKPLGNCWGGLWLPGFLARWETI</sequence>
<evidence type="ECO:0000313" key="2">
    <source>
        <dbReference type="EMBL" id="KAK0181627.1"/>
    </source>
</evidence>
<gene>
    <name evidence="2" type="ORF">PV327_003897</name>
</gene>
<comment type="caution">
    <text evidence="2">The sequence shown here is derived from an EMBL/GenBank/DDBJ whole genome shotgun (WGS) entry which is preliminary data.</text>
</comment>
<feature type="region of interest" description="Disordered" evidence="1">
    <location>
        <begin position="1"/>
        <end position="29"/>
    </location>
</feature>
<protein>
    <submittedName>
        <fullName evidence="2">Uncharacterized protein</fullName>
    </submittedName>
</protein>
<proteinExistence type="predicted"/>
<dbReference type="AlphaFoldDB" id="A0AA39G4Z4"/>
<reference evidence="2" key="2">
    <citation type="submission" date="2023-03" db="EMBL/GenBank/DDBJ databases">
        <authorList>
            <person name="Inwood S.N."/>
            <person name="Skelly J.G."/>
            <person name="Guhlin J."/>
            <person name="Harrop T.W.R."/>
            <person name="Goldson S.G."/>
            <person name="Dearden P.K."/>
        </authorList>
    </citation>
    <scope>NUCLEOTIDE SEQUENCE</scope>
    <source>
        <strain evidence="2">Lincoln</strain>
        <tissue evidence="2">Whole body</tissue>
    </source>
</reference>
<keyword evidence="3" id="KW-1185">Reference proteome</keyword>
<evidence type="ECO:0000313" key="3">
    <source>
        <dbReference type="Proteomes" id="UP001168972"/>
    </source>
</evidence>
<dbReference type="Proteomes" id="UP001168972">
    <property type="component" value="Unassembled WGS sequence"/>
</dbReference>
<organism evidence="2 3">
    <name type="scientific">Microctonus hyperodae</name>
    <name type="common">Parasitoid wasp</name>
    <dbReference type="NCBI Taxonomy" id="165561"/>
    <lineage>
        <taxon>Eukaryota</taxon>
        <taxon>Metazoa</taxon>
        <taxon>Ecdysozoa</taxon>
        <taxon>Arthropoda</taxon>
        <taxon>Hexapoda</taxon>
        <taxon>Insecta</taxon>
        <taxon>Pterygota</taxon>
        <taxon>Neoptera</taxon>
        <taxon>Endopterygota</taxon>
        <taxon>Hymenoptera</taxon>
        <taxon>Apocrita</taxon>
        <taxon>Ichneumonoidea</taxon>
        <taxon>Braconidae</taxon>
        <taxon>Euphorinae</taxon>
        <taxon>Microctonus</taxon>
    </lineage>
</organism>
<reference evidence="2" key="1">
    <citation type="journal article" date="2023" name="bioRxiv">
        <title>Scaffold-level genome assemblies of two parasitoid biocontrol wasps reveal the parthenogenesis mechanism and an associated novel virus.</title>
        <authorList>
            <person name="Inwood S."/>
            <person name="Skelly J."/>
            <person name="Guhlin J."/>
            <person name="Harrop T."/>
            <person name="Goldson S."/>
            <person name="Dearden P."/>
        </authorList>
    </citation>
    <scope>NUCLEOTIDE SEQUENCE</scope>
    <source>
        <strain evidence="2">Lincoln</strain>
        <tissue evidence="2">Whole body</tissue>
    </source>
</reference>
<dbReference type="EMBL" id="JAQQBR010000002">
    <property type="protein sequence ID" value="KAK0181627.1"/>
    <property type="molecule type" value="Genomic_DNA"/>
</dbReference>
<name>A0AA39G4Z4_MICHY</name>
<accession>A0AA39G4Z4</accession>
<evidence type="ECO:0000256" key="1">
    <source>
        <dbReference type="SAM" id="MobiDB-lite"/>
    </source>
</evidence>